<feature type="domain" description="HTH marR-type" evidence="4">
    <location>
        <begin position="3"/>
        <end position="138"/>
    </location>
</feature>
<dbReference type="Gene3D" id="1.10.10.10">
    <property type="entry name" value="Winged helix-like DNA-binding domain superfamily/Winged helix DNA-binding domain"/>
    <property type="match status" value="1"/>
</dbReference>
<organism evidence="5 6">
    <name type="scientific">Falsiroseomonas stagni DSM 19981</name>
    <dbReference type="NCBI Taxonomy" id="1123062"/>
    <lineage>
        <taxon>Bacteria</taxon>
        <taxon>Pseudomonadati</taxon>
        <taxon>Pseudomonadota</taxon>
        <taxon>Alphaproteobacteria</taxon>
        <taxon>Acetobacterales</taxon>
        <taxon>Roseomonadaceae</taxon>
        <taxon>Falsiroseomonas</taxon>
    </lineage>
</organism>
<dbReference type="Pfam" id="PF12802">
    <property type="entry name" value="MarR_2"/>
    <property type="match status" value="1"/>
</dbReference>
<evidence type="ECO:0000256" key="2">
    <source>
        <dbReference type="ARBA" id="ARBA00023125"/>
    </source>
</evidence>
<reference evidence="5 6" key="1">
    <citation type="submission" date="2016-10" db="EMBL/GenBank/DDBJ databases">
        <authorList>
            <person name="de Groot N.N."/>
        </authorList>
    </citation>
    <scope>NUCLEOTIDE SEQUENCE [LARGE SCALE GENOMIC DNA]</scope>
    <source>
        <strain evidence="5 6">DSM 19981</strain>
    </source>
</reference>
<gene>
    <name evidence="5" type="ORF">SAMN02745775_11394</name>
</gene>
<sequence>MNDPPLFVLLNEISIIEHLARNRLERALPEGLRVSHFVVLNHLVRMGDGRSLVRIARAVQVERPAMTNTIQKLEARGLVTLEADPRDGRGKLVFLTPAGRAAREEAVAIAEAAIAPVAGDVSAAEVGVVLPVLRRLRAALDRARDDD</sequence>
<protein>
    <submittedName>
        <fullName evidence="5">DNA-binding transcriptional regulator, MarR family</fullName>
    </submittedName>
</protein>
<dbReference type="GO" id="GO:0006950">
    <property type="term" value="P:response to stress"/>
    <property type="evidence" value="ECO:0007669"/>
    <property type="project" value="TreeGrafter"/>
</dbReference>
<keyword evidence="6" id="KW-1185">Reference proteome</keyword>
<dbReference type="PRINTS" id="PR00598">
    <property type="entry name" value="HTHMARR"/>
</dbReference>
<dbReference type="PANTHER" id="PTHR33164">
    <property type="entry name" value="TRANSCRIPTIONAL REGULATOR, MARR FAMILY"/>
    <property type="match status" value="1"/>
</dbReference>
<dbReference type="GO" id="GO:0003700">
    <property type="term" value="F:DNA-binding transcription factor activity"/>
    <property type="evidence" value="ECO:0007669"/>
    <property type="project" value="InterPro"/>
</dbReference>
<keyword evidence="1" id="KW-0805">Transcription regulation</keyword>
<dbReference type="GO" id="GO:0003677">
    <property type="term" value="F:DNA binding"/>
    <property type="evidence" value="ECO:0007669"/>
    <property type="project" value="UniProtKB-KW"/>
</dbReference>
<dbReference type="RefSeq" id="WP_092962519.1">
    <property type="nucleotide sequence ID" value="NZ_FOSQ01000013.1"/>
</dbReference>
<dbReference type="SMART" id="SM00347">
    <property type="entry name" value="HTH_MARR"/>
    <property type="match status" value="1"/>
</dbReference>
<dbReference type="OrthoDB" id="32523at2"/>
<dbReference type="PROSITE" id="PS50995">
    <property type="entry name" value="HTH_MARR_2"/>
    <property type="match status" value="1"/>
</dbReference>
<evidence type="ECO:0000256" key="3">
    <source>
        <dbReference type="ARBA" id="ARBA00023163"/>
    </source>
</evidence>
<dbReference type="AlphaFoldDB" id="A0A1I4E2B3"/>
<dbReference type="PROSITE" id="PS01117">
    <property type="entry name" value="HTH_MARR_1"/>
    <property type="match status" value="1"/>
</dbReference>
<proteinExistence type="predicted"/>
<evidence type="ECO:0000313" key="5">
    <source>
        <dbReference type="EMBL" id="SFK99120.1"/>
    </source>
</evidence>
<keyword evidence="2 5" id="KW-0238">DNA-binding</keyword>
<evidence type="ECO:0000259" key="4">
    <source>
        <dbReference type="PROSITE" id="PS50995"/>
    </source>
</evidence>
<dbReference type="SUPFAM" id="SSF46785">
    <property type="entry name" value="Winged helix' DNA-binding domain"/>
    <property type="match status" value="1"/>
</dbReference>
<dbReference type="InterPro" id="IPR036388">
    <property type="entry name" value="WH-like_DNA-bd_sf"/>
</dbReference>
<name>A0A1I4E2B3_9PROT</name>
<accession>A0A1I4E2B3</accession>
<evidence type="ECO:0000313" key="6">
    <source>
        <dbReference type="Proteomes" id="UP000199473"/>
    </source>
</evidence>
<keyword evidence="3" id="KW-0804">Transcription</keyword>
<dbReference type="InterPro" id="IPR023187">
    <property type="entry name" value="Tscrpt_reg_MarR-type_CS"/>
</dbReference>
<dbReference type="Proteomes" id="UP000199473">
    <property type="component" value="Unassembled WGS sequence"/>
</dbReference>
<dbReference type="EMBL" id="FOSQ01000013">
    <property type="protein sequence ID" value="SFK99120.1"/>
    <property type="molecule type" value="Genomic_DNA"/>
</dbReference>
<dbReference type="PANTHER" id="PTHR33164:SF43">
    <property type="entry name" value="HTH-TYPE TRANSCRIPTIONAL REPRESSOR YETL"/>
    <property type="match status" value="1"/>
</dbReference>
<dbReference type="InterPro" id="IPR039422">
    <property type="entry name" value="MarR/SlyA-like"/>
</dbReference>
<dbReference type="STRING" id="1123062.SAMN02745775_11394"/>
<dbReference type="InterPro" id="IPR000835">
    <property type="entry name" value="HTH_MarR-typ"/>
</dbReference>
<dbReference type="InterPro" id="IPR036390">
    <property type="entry name" value="WH_DNA-bd_sf"/>
</dbReference>
<evidence type="ECO:0000256" key="1">
    <source>
        <dbReference type="ARBA" id="ARBA00023015"/>
    </source>
</evidence>